<evidence type="ECO:0000313" key="2">
    <source>
        <dbReference type="Proteomes" id="UP001148662"/>
    </source>
</evidence>
<reference evidence="1" key="1">
    <citation type="submission" date="2022-07" db="EMBL/GenBank/DDBJ databases">
        <title>Genome Sequence of Phlebia brevispora.</title>
        <authorList>
            <person name="Buettner E."/>
        </authorList>
    </citation>
    <scope>NUCLEOTIDE SEQUENCE</scope>
    <source>
        <strain evidence="1">MPL23</strain>
    </source>
</reference>
<proteinExistence type="predicted"/>
<comment type="caution">
    <text evidence="1">The sequence shown here is derived from an EMBL/GenBank/DDBJ whole genome shotgun (WGS) entry which is preliminary data.</text>
</comment>
<dbReference type="EMBL" id="JANHOG010000026">
    <property type="protein sequence ID" value="KAJ3559442.1"/>
    <property type="molecule type" value="Genomic_DNA"/>
</dbReference>
<name>A0ACC1TE92_9APHY</name>
<accession>A0ACC1TE92</accession>
<sequence length="215" mass="24835">MRDIAQDVIYHVAEAMSAPEDLKTFSLVSRIFLVPSQTILFRDIQVRFDRTQGSILAFKKFIDDHKRFANYIHSLHLRGNRVADYPRANITLEGLWQLIILLPVLKALTLERFEWLPSPMSTSGSYRHPALHSISLQHIYANSYDESPLQVLCLVPCWERVHIFDIWHRIVVPTLWCSPFVTNTLIFDNCPYYSAKRSLVSHDHGACFGIRALAI</sequence>
<evidence type="ECO:0000313" key="1">
    <source>
        <dbReference type="EMBL" id="KAJ3559442.1"/>
    </source>
</evidence>
<dbReference type="Proteomes" id="UP001148662">
    <property type="component" value="Unassembled WGS sequence"/>
</dbReference>
<keyword evidence="2" id="KW-1185">Reference proteome</keyword>
<gene>
    <name evidence="1" type="ORF">NM688_g342</name>
</gene>
<organism evidence="1 2">
    <name type="scientific">Phlebia brevispora</name>
    <dbReference type="NCBI Taxonomy" id="194682"/>
    <lineage>
        <taxon>Eukaryota</taxon>
        <taxon>Fungi</taxon>
        <taxon>Dikarya</taxon>
        <taxon>Basidiomycota</taxon>
        <taxon>Agaricomycotina</taxon>
        <taxon>Agaricomycetes</taxon>
        <taxon>Polyporales</taxon>
        <taxon>Meruliaceae</taxon>
        <taxon>Phlebia</taxon>
    </lineage>
</organism>
<protein>
    <submittedName>
        <fullName evidence="1">Uncharacterized protein</fullName>
    </submittedName>
</protein>